<dbReference type="InParanoid" id="A0A068V153"/>
<evidence type="ECO:0008006" key="3">
    <source>
        <dbReference type="Google" id="ProtNLM"/>
    </source>
</evidence>
<organism evidence="1 2">
    <name type="scientific">Coffea canephora</name>
    <name type="common">Robusta coffee</name>
    <dbReference type="NCBI Taxonomy" id="49390"/>
    <lineage>
        <taxon>Eukaryota</taxon>
        <taxon>Viridiplantae</taxon>
        <taxon>Streptophyta</taxon>
        <taxon>Embryophyta</taxon>
        <taxon>Tracheophyta</taxon>
        <taxon>Spermatophyta</taxon>
        <taxon>Magnoliopsida</taxon>
        <taxon>eudicotyledons</taxon>
        <taxon>Gunneridae</taxon>
        <taxon>Pentapetalae</taxon>
        <taxon>asterids</taxon>
        <taxon>lamiids</taxon>
        <taxon>Gentianales</taxon>
        <taxon>Rubiaceae</taxon>
        <taxon>Ixoroideae</taxon>
        <taxon>Gardenieae complex</taxon>
        <taxon>Bertiereae - Coffeeae clade</taxon>
        <taxon>Coffeeae</taxon>
        <taxon>Coffea</taxon>
    </lineage>
</organism>
<reference evidence="2" key="1">
    <citation type="journal article" date="2014" name="Science">
        <title>The coffee genome provides insight into the convergent evolution of caffeine biosynthesis.</title>
        <authorList>
            <person name="Denoeud F."/>
            <person name="Carretero-Paulet L."/>
            <person name="Dereeper A."/>
            <person name="Droc G."/>
            <person name="Guyot R."/>
            <person name="Pietrella M."/>
            <person name="Zheng C."/>
            <person name="Alberti A."/>
            <person name="Anthony F."/>
            <person name="Aprea G."/>
            <person name="Aury J.M."/>
            <person name="Bento P."/>
            <person name="Bernard M."/>
            <person name="Bocs S."/>
            <person name="Campa C."/>
            <person name="Cenci A."/>
            <person name="Combes M.C."/>
            <person name="Crouzillat D."/>
            <person name="Da Silva C."/>
            <person name="Daddiego L."/>
            <person name="De Bellis F."/>
            <person name="Dussert S."/>
            <person name="Garsmeur O."/>
            <person name="Gayraud T."/>
            <person name="Guignon V."/>
            <person name="Jahn K."/>
            <person name="Jamilloux V."/>
            <person name="Joet T."/>
            <person name="Labadie K."/>
            <person name="Lan T."/>
            <person name="Leclercq J."/>
            <person name="Lepelley M."/>
            <person name="Leroy T."/>
            <person name="Li L.T."/>
            <person name="Librado P."/>
            <person name="Lopez L."/>
            <person name="Munoz A."/>
            <person name="Noel B."/>
            <person name="Pallavicini A."/>
            <person name="Perrotta G."/>
            <person name="Poncet V."/>
            <person name="Pot D."/>
            <person name="Priyono X."/>
            <person name="Rigoreau M."/>
            <person name="Rouard M."/>
            <person name="Rozas J."/>
            <person name="Tranchant-Dubreuil C."/>
            <person name="VanBuren R."/>
            <person name="Zhang Q."/>
            <person name="Andrade A.C."/>
            <person name="Argout X."/>
            <person name="Bertrand B."/>
            <person name="de Kochko A."/>
            <person name="Graziosi G."/>
            <person name="Henry R.J."/>
            <person name="Jayarama X."/>
            <person name="Ming R."/>
            <person name="Nagai C."/>
            <person name="Rounsley S."/>
            <person name="Sankoff D."/>
            <person name="Giuliano G."/>
            <person name="Albert V.A."/>
            <person name="Wincker P."/>
            <person name="Lashermes P."/>
        </authorList>
    </citation>
    <scope>NUCLEOTIDE SEQUENCE [LARGE SCALE GENOMIC DNA]</scope>
    <source>
        <strain evidence="2">cv. DH200-94</strain>
    </source>
</reference>
<dbReference type="PANTHER" id="PTHR31343:SF29">
    <property type="entry name" value="DUF789 DOMAIN-CONTAINING PROTEIN"/>
    <property type="match status" value="1"/>
</dbReference>
<dbReference type="PhylomeDB" id="A0A068V153"/>
<dbReference type="AlphaFoldDB" id="A0A068V153"/>
<dbReference type="Gramene" id="CDP14396">
    <property type="protein sequence ID" value="CDP14396"/>
    <property type="gene ID" value="GSCOC_T00040778001"/>
</dbReference>
<dbReference type="OMA" id="EEMECCE"/>
<sequence>MFIYYIIFYTSQILQSHIEDITNIWLFDDKDTIEYFKLEDLWRSFEEWSAYGVGTPIVLDHGKSMVQYYVPYLSAIQIYTTKTPTAVRANVNASKQDIEFCGDDILANTSFEDENPCPRINRLGYLYFQYHDTSSPYWRVPLADKIMDFMPNYPRLLSLRSVGLSPASWMSIAWYPIYHIPTKWYVKDLATCFLTYHTLSSCFQAMEENKEKFHSQIVLPSFGLTAYKMQGDLWKNKNTSDEKKLVDLESTADSWLKQLDFYHHDFSFFKRNS</sequence>
<evidence type="ECO:0000313" key="1">
    <source>
        <dbReference type="EMBL" id="CDP14396.1"/>
    </source>
</evidence>
<dbReference type="Proteomes" id="UP000295252">
    <property type="component" value="Chromosome III"/>
</dbReference>
<evidence type="ECO:0000313" key="2">
    <source>
        <dbReference type="Proteomes" id="UP000295252"/>
    </source>
</evidence>
<dbReference type="InterPro" id="IPR008507">
    <property type="entry name" value="DUF789"/>
</dbReference>
<name>A0A068V153_COFCA</name>
<accession>A0A068V153</accession>
<keyword evidence="2" id="KW-1185">Reference proteome</keyword>
<proteinExistence type="predicted"/>
<dbReference type="EMBL" id="HG739167">
    <property type="protein sequence ID" value="CDP14396.1"/>
    <property type="molecule type" value="Genomic_DNA"/>
</dbReference>
<protein>
    <recommendedName>
        <fullName evidence="3">DUF789 domain-containing protein</fullName>
    </recommendedName>
</protein>
<dbReference type="PANTHER" id="PTHR31343">
    <property type="entry name" value="T15D22.8"/>
    <property type="match status" value="1"/>
</dbReference>
<dbReference type="OrthoDB" id="1896065at2759"/>
<gene>
    <name evidence="1" type="ORF">GSCOC_T00040778001</name>
</gene>
<dbReference type="Pfam" id="PF05623">
    <property type="entry name" value="DUF789"/>
    <property type="match status" value="1"/>
</dbReference>